<evidence type="ECO:0000313" key="6">
    <source>
        <dbReference type="Proteomes" id="UP000244309"/>
    </source>
</evidence>
<protein>
    <recommendedName>
        <fullName evidence="4">FAS1 domain-containing protein</fullName>
    </recommendedName>
</protein>
<dbReference type="InterPro" id="IPR040200">
    <property type="entry name" value="Mug57-like"/>
</dbReference>
<organism evidence="5 6">
    <name type="scientific">Candidozyma haemuli</name>
    <dbReference type="NCBI Taxonomy" id="45357"/>
    <lineage>
        <taxon>Eukaryota</taxon>
        <taxon>Fungi</taxon>
        <taxon>Dikarya</taxon>
        <taxon>Ascomycota</taxon>
        <taxon>Saccharomycotina</taxon>
        <taxon>Pichiomycetes</taxon>
        <taxon>Metschnikowiaceae</taxon>
        <taxon>Candidozyma</taxon>
    </lineage>
</organism>
<keyword evidence="1 3" id="KW-0732">Signal</keyword>
<dbReference type="VEuPathDB" id="FungiDB:CXQ85_001304"/>
<dbReference type="OrthoDB" id="5551751at2759"/>
<keyword evidence="6" id="KW-1185">Reference proteome</keyword>
<dbReference type="InterPro" id="IPR000782">
    <property type="entry name" value="FAS1_domain"/>
</dbReference>
<sequence length="268" mass="30291">MKFSTFVILCTTALSAVSATDRAQKREPKNIADLDALFNAYDQDHPQNEKRKNVANLENLNHLLQEDQENVENDKRDARRVVDPEALFHDKRDARRVVDPKSFFHEKIKRSQHVITAMQGPLVENVLTQVRDVSVFAGYLRDSESLLGELHSAPFAVIVAPTDHALASKLDGHKPWEFPREVEDENDASANIQDFVKSHLVKFEGDFSSIQDEVVLLSLDNKRVVIRHDAATDSFRVESGGRWIDVLAVYYADDGAVLVIDDSFVKPQ</sequence>
<accession>A0A2V1ALR3</accession>
<evidence type="ECO:0000259" key="4">
    <source>
        <dbReference type="PROSITE" id="PS50213"/>
    </source>
</evidence>
<dbReference type="RefSeq" id="XP_025339950.1">
    <property type="nucleotide sequence ID" value="XM_025485019.1"/>
</dbReference>
<evidence type="ECO:0000256" key="3">
    <source>
        <dbReference type="SAM" id="SignalP"/>
    </source>
</evidence>
<dbReference type="PROSITE" id="PS50213">
    <property type="entry name" value="FAS1"/>
    <property type="match status" value="1"/>
</dbReference>
<dbReference type="AlphaFoldDB" id="A0A2V1ALR3"/>
<feature type="signal peptide" evidence="3">
    <location>
        <begin position="1"/>
        <end position="19"/>
    </location>
</feature>
<dbReference type="Proteomes" id="UP000244309">
    <property type="component" value="Unassembled WGS sequence"/>
</dbReference>
<dbReference type="GeneID" id="37006635"/>
<feature type="domain" description="FAS1" evidence="4">
    <location>
        <begin position="120"/>
        <end position="264"/>
    </location>
</feature>
<evidence type="ECO:0000313" key="5">
    <source>
        <dbReference type="EMBL" id="PVH19010.1"/>
    </source>
</evidence>
<dbReference type="PANTHER" id="PTHR28156">
    <property type="entry name" value="FAS1 DOMAIN-CONTAINING PROTEIN YDR262W"/>
    <property type="match status" value="1"/>
</dbReference>
<dbReference type="STRING" id="45357.A0A2V1ALR3"/>
<feature type="chain" id="PRO_5016144618" description="FAS1 domain-containing protein" evidence="3">
    <location>
        <begin position="20"/>
        <end position="268"/>
    </location>
</feature>
<dbReference type="EMBL" id="PKFO01000001">
    <property type="protein sequence ID" value="PVH19010.1"/>
    <property type="molecule type" value="Genomic_DNA"/>
</dbReference>
<name>A0A2V1ALR3_9ASCO</name>
<proteinExistence type="predicted"/>
<feature type="coiled-coil region" evidence="2">
    <location>
        <begin position="47"/>
        <end position="81"/>
    </location>
</feature>
<evidence type="ECO:0000256" key="2">
    <source>
        <dbReference type="SAM" id="Coils"/>
    </source>
</evidence>
<reference evidence="5 6" key="1">
    <citation type="submission" date="2017-12" db="EMBL/GenBank/DDBJ databases">
        <title>Genome Sequence of a Multidrug-Resistant Candida haemulonii Isolate from a Patient with Chronic Leg Ulcers in Israel.</title>
        <authorList>
            <person name="Chow N.A."/>
            <person name="Gade L."/>
            <person name="Batra D."/>
            <person name="Rowe L.A."/>
            <person name="Ben-Ami R."/>
            <person name="Loparev V.N."/>
            <person name="Litvintseva A.P."/>
        </authorList>
    </citation>
    <scope>NUCLEOTIDE SEQUENCE [LARGE SCALE GENOMIC DNA]</scope>
    <source>
        <strain evidence="5 6">B11899</strain>
    </source>
</reference>
<comment type="caution">
    <text evidence="5">The sequence shown here is derived from an EMBL/GenBank/DDBJ whole genome shotgun (WGS) entry which is preliminary data.</text>
</comment>
<keyword evidence="2" id="KW-0175">Coiled coil</keyword>
<dbReference type="PANTHER" id="PTHR28156:SF1">
    <property type="entry name" value="FAS1 DOMAIN-CONTAINING PROTEIN YDR262W"/>
    <property type="match status" value="1"/>
</dbReference>
<evidence type="ECO:0000256" key="1">
    <source>
        <dbReference type="ARBA" id="ARBA00022729"/>
    </source>
</evidence>
<gene>
    <name evidence="5" type="ORF">CXQ85_001304</name>
</gene>